<protein>
    <submittedName>
        <fullName evidence="3">DUF5050 domain-containing protein</fullName>
    </submittedName>
</protein>
<feature type="signal peptide" evidence="1">
    <location>
        <begin position="1"/>
        <end position="20"/>
    </location>
</feature>
<keyword evidence="4" id="KW-1185">Reference proteome</keyword>
<dbReference type="RefSeq" id="WP_226913841.1">
    <property type="nucleotide sequence ID" value="NZ_BAABXU010000001.1"/>
</dbReference>
<evidence type="ECO:0000313" key="3">
    <source>
        <dbReference type="EMBL" id="MCB5445679.1"/>
    </source>
</evidence>
<accession>A0ABS8CW36</accession>
<evidence type="ECO:0000256" key="1">
    <source>
        <dbReference type="SAM" id="SignalP"/>
    </source>
</evidence>
<evidence type="ECO:0000313" key="4">
    <source>
        <dbReference type="Proteomes" id="UP001299409"/>
    </source>
</evidence>
<comment type="caution">
    <text evidence="3">The sequence shown here is derived from an EMBL/GenBank/DDBJ whole genome shotgun (WGS) entry which is preliminary data.</text>
</comment>
<feature type="chain" id="PRO_5046898985" evidence="1">
    <location>
        <begin position="21"/>
        <end position="352"/>
    </location>
</feature>
<dbReference type="Pfam" id="PF16472">
    <property type="entry name" value="DUF5050"/>
    <property type="match status" value="1"/>
</dbReference>
<keyword evidence="1" id="KW-0732">Signal</keyword>
<sequence>MKKNKVLSLFLALIMVFACAFCGISEAAQVGTSNGVSVKQSQGDSKKGSTYKPSSIKSGNYMYYAVYDKIYKVNVNTRKSTLVYTSKSGYWFSDLAVKDGWIYCTMDKYKGNDGLYPYIFKVKTNGKIAKTLKKGMAPVIYNGNIYYIKYNFDMKDDNKNVKIVGLYRMSLSGKNDKCILKSDDIVDLAIYKSKIYYIIYSDNGCYLYNISTSGGKSKCMFGNSKAHIESIKIYSDYVYFNYGENIYKAKINSTKKTKVISNATLKDVSEGYIYYTTQGDDSQSLYKMRIKNKAKTFIKKQKFEFGDVTVEGGYILMTLYYHLDADSEYDAAEYLCNTNGKNGKLLKTYFVY</sequence>
<organism evidence="3 4">
    <name type="scientific">Intestinibacter bartlettii</name>
    <dbReference type="NCBI Taxonomy" id="261299"/>
    <lineage>
        <taxon>Bacteria</taxon>
        <taxon>Bacillati</taxon>
        <taxon>Bacillota</taxon>
        <taxon>Clostridia</taxon>
        <taxon>Peptostreptococcales</taxon>
        <taxon>Peptostreptococcaceae</taxon>
        <taxon>Intestinibacter</taxon>
    </lineage>
</organism>
<dbReference type="Proteomes" id="UP001299409">
    <property type="component" value="Unassembled WGS sequence"/>
</dbReference>
<name>A0ABS8CW36_9FIRM</name>
<reference evidence="3 4" key="1">
    <citation type="submission" date="2021-10" db="EMBL/GenBank/DDBJ databases">
        <title>Collection of gut derived symbiotic bacterial strains cultured from healthy donors.</title>
        <authorList>
            <person name="Lin H."/>
            <person name="Littmann E."/>
            <person name="Claire K."/>
            <person name="Pamer E."/>
        </authorList>
    </citation>
    <scope>NUCLEOTIDE SEQUENCE [LARGE SCALE GENOMIC DNA]</scope>
    <source>
        <strain evidence="3 4">MSK.17.68</strain>
    </source>
</reference>
<dbReference type="EMBL" id="JAJBMB010000004">
    <property type="protein sequence ID" value="MCB5445679.1"/>
    <property type="molecule type" value="Genomic_DNA"/>
</dbReference>
<feature type="domain" description="Prolow-density lipoprotein receptor-related protein 1-like beta-propeller" evidence="2">
    <location>
        <begin position="114"/>
        <end position="345"/>
    </location>
</feature>
<dbReference type="SUPFAM" id="SSF69304">
    <property type="entry name" value="Tricorn protease N-terminal domain"/>
    <property type="match status" value="2"/>
</dbReference>
<dbReference type="InterPro" id="IPR032485">
    <property type="entry name" value="LRP1-like_beta_prop"/>
</dbReference>
<dbReference type="PROSITE" id="PS51257">
    <property type="entry name" value="PROKAR_LIPOPROTEIN"/>
    <property type="match status" value="1"/>
</dbReference>
<proteinExistence type="predicted"/>
<evidence type="ECO:0000259" key="2">
    <source>
        <dbReference type="Pfam" id="PF16472"/>
    </source>
</evidence>
<gene>
    <name evidence="3" type="ORF">LIP50_05605</name>
</gene>